<accession>A0A5B9R2H3</accession>
<dbReference type="EMBL" id="CP042914">
    <property type="protein sequence ID" value="QEG40503.1"/>
    <property type="molecule type" value="Genomic_DNA"/>
</dbReference>
<dbReference type="AlphaFoldDB" id="A0A5B9R2H3"/>
<evidence type="ECO:0008006" key="4">
    <source>
        <dbReference type="Google" id="ProtNLM"/>
    </source>
</evidence>
<dbReference type="PROSITE" id="PS51257">
    <property type="entry name" value="PROKAR_LIPOPROTEIN"/>
    <property type="match status" value="1"/>
</dbReference>
<evidence type="ECO:0000256" key="1">
    <source>
        <dbReference type="SAM" id="SignalP"/>
    </source>
</evidence>
<name>A0A5B9R2H3_9BACT</name>
<keyword evidence="1" id="KW-0732">Signal</keyword>
<sequence length="114" mass="12145" precursor="true">MKSPLILALLLAGVVGCSGPAAPEPEAADVNSAEVTDEMLVKLAAADKLDGSEDHVIGKCYVCRLGMDGKPELTVKVGDYTANLCKEHCRDHFAAHWPTVVEETEIPEAQPESE</sequence>
<proteinExistence type="predicted"/>
<organism evidence="2 3">
    <name type="scientific">Roseimaritima ulvae</name>
    <dbReference type="NCBI Taxonomy" id="980254"/>
    <lineage>
        <taxon>Bacteria</taxon>
        <taxon>Pseudomonadati</taxon>
        <taxon>Planctomycetota</taxon>
        <taxon>Planctomycetia</taxon>
        <taxon>Pirellulales</taxon>
        <taxon>Pirellulaceae</taxon>
        <taxon>Roseimaritima</taxon>
    </lineage>
</organism>
<protein>
    <recommendedName>
        <fullName evidence="4">TRASH domain-containing protein</fullName>
    </recommendedName>
</protein>
<keyword evidence="3" id="KW-1185">Reference proteome</keyword>
<reference evidence="2 3" key="1">
    <citation type="submission" date="2019-08" db="EMBL/GenBank/DDBJ databases">
        <title>Deep-cultivation of Planctomycetes and their phenomic and genomic characterization uncovers novel biology.</title>
        <authorList>
            <person name="Wiegand S."/>
            <person name="Jogler M."/>
            <person name="Boedeker C."/>
            <person name="Pinto D."/>
            <person name="Vollmers J."/>
            <person name="Rivas-Marin E."/>
            <person name="Kohn T."/>
            <person name="Peeters S.H."/>
            <person name="Heuer A."/>
            <person name="Rast P."/>
            <person name="Oberbeckmann S."/>
            <person name="Bunk B."/>
            <person name="Jeske O."/>
            <person name="Meyerdierks A."/>
            <person name="Storesund J.E."/>
            <person name="Kallscheuer N."/>
            <person name="Luecker S."/>
            <person name="Lage O.M."/>
            <person name="Pohl T."/>
            <person name="Merkel B.J."/>
            <person name="Hornburger P."/>
            <person name="Mueller R.-W."/>
            <person name="Bruemmer F."/>
            <person name="Labrenz M."/>
            <person name="Spormann A.M."/>
            <person name="Op den Camp H."/>
            <person name="Overmann J."/>
            <person name="Amann R."/>
            <person name="Jetten M.S.M."/>
            <person name="Mascher T."/>
            <person name="Medema M.H."/>
            <person name="Devos D.P."/>
            <person name="Kaster A.-K."/>
            <person name="Ovreas L."/>
            <person name="Rohde M."/>
            <person name="Galperin M.Y."/>
            <person name="Jogler C."/>
        </authorList>
    </citation>
    <scope>NUCLEOTIDE SEQUENCE [LARGE SCALE GENOMIC DNA]</scope>
    <source>
        <strain evidence="2 3">UC8</strain>
    </source>
</reference>
<dbReference type="RefSeq" id="WP_068139669.1">
    <property type="nucleotide sequence ID" value="NZ_CP042914.1"/>
</dbReference>
<dbReference type="KEGG" id="rul:UC8_25150"/>
<feature type="signal peptide" evidence="1">
    <location>
        <begin position="1"/>
        <end position="23"/>
    </location>
</feature>
<feature type="chain" id="PRO_5022933060" description="TRASH domain-containing protein" evidence="1">
    <location>
        <begin position="24"/>
        <end position="114"/>
    </location>
</feature>
<dbReference type="Proteomes" id="UP000325286">
    <property type="component" value="Chromosome"/>
</dbReference>
<gene>
    <name evidence="2" type="ORF">UC8_25150</name>
</gene>
<dbReference type="OrthoDB" id="285960at2"/>
<evidence type="ECO:0000313" key="2">
    <source>
        <dbReference type="EMBL" id="QEG40503.1"/>
    </source>
</evidence>
<evidence type="ECO:0000313" key="3">
    <source>
        <dbReference type="Proteomes" id="UP000325286"/>
    </source>
</evidence>